<name>A0A1G1V6U2_9BACT</name>
<organism evidence="7 8">
    <name type="scientific">Candidatus Blackburnbacteria bacterium RIFCSPHIGHO2_02_FULL_44_20</name>
    <dbReference type="NCBI Taxonomy" id="1797516"/>
    <lineage>
        <taxon>Bacteria</taxon>
        <taxon>Candidatus Blackburniibacteriota</taxon>
    </lineage>
</organism>
<dbReference type="Proteomes" id="UP000178319">
    <property type="component" value="Unassembled WGS sequence"/>
</dbReference>
<dbReference type="GO" id="GO:0016020">
    <property type="term" value="C:membrane"/>
    <property type="evidence" value="ECO:0007669"/>
    <property type="project" value="UniProtKB-SubCell"/>
</dbReference>
<evidence type="ECO:0000259" key="6">
    <source>
        <dbReference type="Pfam" id="PF00188"/>
    </source>
</evidence>
<dbReference type="GO" id="GO:0009403">
    <property type="term" value="P:toxin biosynthetic process"/>
    <property type="evidence" value="ECO:0007669"/>
    <property type="project" value="InterPro"/>
</dbReference>
<dbReference type="SUPFAM" id="SSF55797">
    <property type="entry name" value="PR-1-like"/>
    <property type="match status" value="1"/>
</dbReference>
<comment type="subcellular location">
    <subcellularLocation>
        <location evidence="1">Membrane</location>
        <topology evidence="1">Multi-pass membrane protein</topology>
    </subcellularLocation>
</comment>
<dbReference type="InterPro" id="IPR003825">
    <property type="entry name" value="Colicin-V_CvpA"/>
</dbReference>
<dbReference type="AlphaFoldDB" id="A0A1G1V6U2"/>
<sequence>MPTLNGNYIDLLILIVVGIYVLEGIKRGFWSLVGDLVSFFGSLFVAFRLYPYAAKFLALNFTLSYSFANALGFVSIAILSQIFLSALVFHFLNRLPKNIFAASWTKILSVFPALLDSLVIISIGLSLVFSLPVSPKVKADIEDSKIGGFLLTRTQRFEGALSSVFGDAISESLNFLTVKPESGETVDIPYKPKKLTVDERAEAQMLVLVNQERAKVGAKPLKIDPAIVPVARAHSRDMWERGYFSHTNPDGESPADRMKRGGVKFLAAGENLALAPTTETAHQGLMNSPGHRRNILDPQFSRVGIGVIDGGIYGKMFTQNFAD</sequence>
<feature type="domain" description="SCP" evidence="6">
    <location>
        <begin position="208"/>
        <end position="321"/>
    </location>
</feature>
<evidence type="ECO:0000256" key="1">
    <source>
        <dbReference type="ARBA" id="ARBA00004141"/>
    </source>
</evidence>
<dbReference type="Pfam" id="PF00188">
    <property type="entry name" value="CAP"/>
    <property type="match status" value="1"/>
</dbReference>
<proteinExistence type="predicted"/>
<dbReference type="PANTHER" id="PTHR31157:SF1">
    <property type="entry name" value="SCP DOMAIN-CONTAINING PROTEIN"/>
    <property type="match status" value="1"/>
</dbReference>
<dbReference type="STRING" id="1797516.A3D26_02250"/>
<dbReference type="PANTHER" id="PTHR31157">
    <property type="entry name" value="SCP DOMAIN-CONTAINING PROTEIN"/>
    <property type="match status" value="1"/>
</dbReference>
<evidence type="ECO:0000256" key="3">
    <source>
        <dbReference type="ARBA" id="ARBA00022989"/>
    </source>
</evidence>
<feature type="transmembrane region" description="Helical" evidence="5">
    <location>
        <begin position="29"/>
        <end position="50"/>
    </location>
</feature>
<evidence type="ECO:0000256" key="2">
    <source>
        <dbReference type="ARBA" id="ARBA00022692"/>
    </source>
</evidence>
<keyword evidence="3 5" id="KW-1133">Transmembrane helix</keyword>
<evidence type="ECO:0000256" key="5">
    <source>
        <dbReference type="SAM" id="Phobius"/>
    </source>
</evidence>
<accession>A0A1G1V6U2</accession>
<gene>
    <name evidence="7" type="ORF">A3D26_02250</name>
</gene>
<evidence type="ECO:0000313" key="8">
    <source>
        <dbReference type="Proteomes" id="UP000178319"/>
    </source>
</evidence>
<dbReference type="InterPro" id="IPR014044">
    <property type="entry name" value="CAP_dom"/>
</dbReference>
<feature type="transmembrane region" description="Helical" evidence="5">
    <location>
        <begin position="104"/>
        <end position="129"/>
    </location>
</feature>
<keyword evidence="2 5" id="KW-0812">Transmembrane</keyword>
<protein>
    <recommendedName>
        <fullName evidence="6">SCP domain-containing protein</fullName>
    </recommendedName>
</protein>
<keyword evidence="4 5" id="KW-0472">Membrane</keyword>
<evidence type="ECO:0000256" key="4">
    <source>
        <dbReference type="ARBA" id="ARBA00023136"/>
    </source>
</evidence>
<reference evidence="7 8" key="1">
    <citation type="journal article" date="2016" name="Nat. Commun.">
        <title>Thousands of microbial genomes shed light on interconnected biogeochemical processes in an aquifer system.</title>
        <authorList>
            <person name="Anantharaman K."/>
            <person name="Brown C.T."/>
            <person name="Hug L.A."/>
            <person name="Sharon I."/>
            <person name="Castelle C.J."/>
            <person name="Probst A.J."/>
            <person name="Thomas B.C."/>
            <person name="Singh A."/>
            <person name="Wilkins M.J."/>
            <person name="Karaoz U."/>
            <person name="Brodie E.L."/>
            <person name="Williams K.H."/>
            <person name="Hubbard S.S."/>
            <person name="Banfield J.F."/>
        </authorList>
    </citation>
    <scope>NUCLEOTIDE SEQUENCE [LARGE SCALE GENOMIC DNA]</scope>
</reference>
<dbReference type="InterPro" id="IPR035940">
    <property type="entry name" value="CAP_sf"/>
</dbReference>
<dbReference type="CDD" id="cd05379">
    <property type="entry name" value="CAP_bacterial"/>
    <property type="match status" value="1"/>
</dbReference>
<comment type="caution">
    <text evidence="7">The sequence shown here is derived from an EMBL/GenBank/DDBJ whole genome shotgun (WGS) entry which is preliminary data.</text>
</comment>
<dbReference type="Gene3D" id="3.40.33.10">
    <property type="entry name" value="CAP"/>
    <property type="match status" value="1"/>
</dbReference>
<dbReference type="Pfam" id="PF02674">
    <property type="entry name" value="Colicin_V"/>
    <property type="match status" value="1"/>
</dbReference>
<dbReference type="EMBL" id="MHBZ01000023">
    <property type="protein sequence ID" value="OGY11125.1"/>
    <property type="molecule type" value="Genomic_DNA"/>
</dbReference>
<feature type="transmembrane region" description="Helical" evidence="5">
    <location>
        <begin position="6"/>
        <end position="22"/>
    </location>
</feature>
<feature type="transmembrane region" description="Helical" evidence="5">
    <location>
        <begin position="70"/>
        <end position="92"/>
    </location>
</feature>
<evidence type="ECO:0000313" key="7">
    <source>
        <dbReference type="EMBL" id="OGY11125.1"/>
    </source>
</evidence>